<dbReference type="Pfam" id="PF01880">
    <property type="entry name" value="Desulfoferrodox"/>
    <property type="match status" value="1"/>
</dbReference>
<evidence type="ECO:0000259" key="12">
    <source>
        <dbReference type="Pfam" id="PF06397"/>
    </source>
</evidence>
<dbReference type="GO" id="GO:0050605">
    <property type="term" value="F:superoxide reductase activity"/>
    <property type="evidence" value="ECO:0007669"/>
    <property type="project" value="UniProtKB-EC"/>
</dbReference>
<protein>
    <recommendedName>
        <fullName evidence="3">Desulfoferrodoxin</fullName>
        <ecNumber evidence="2">1.15.1.2</ecNumber>
    </recommendedName>
    <alternativeName>
        <fullName evidence="9">Superoxide reductase</fullName>
    </alternativeName>
</protein>
<evidence type="ECO:0000256" key="5">
    <source>
        <dbReference type="ARBA" id="ARBA00022723"/>
    </source>
</evidence>
<evidence type="ECO:0000256" key="10">
    <source>
        <dbReference type="ARBA" id="ARBA00047448"/>
    </source>
</evidence>
<feature type="domain" description="Desulfoferrodoxin N-terminal" evidence="12">
    <location>
        <begin position="5"/>
        <end position="36"/>
    </location>
</feature>
<evidence type="ECO:0000313" key="13">
    <source>
        <dbReference type="EMBL" id="MST59843.1"/>
    </source>
</evidence>
<dbReference type="RefSeq" id="WP_090844455.1">
    <property type="nucleotide sequence ID" value="NZ_DBFONV010000051.1"/>
</dbReference>
<dbReference type="EMBL" id="FMZL01000001">
    <property type="protein sequence ID" value="SDB98002.1"/>
    <property type="molecule type" value="Genomic_DNA"/>
</dbReference>
<proteinExistence type="inferred from homology"/>
<name>A0A1H1KY55_9ACTN</name>
<dbReference type="SUPFAM" id="SSF49367">
    <property type="entry name" value="Superoxide reductase-like"/>
    <property type="match status" value="1"/>
</dbReference>
<dbReference type="InterPro" id="IPR004462">
    <property type="entry name" value="Desulfoferrodoxin_N"/>
</dbReference>
<accession>A0A1H1KY55</accession>
<dbReference type="NCBIfam" id="TIGR00332">
    <property type="entry name" value="neela_ferrous"/>
    <property type="match status" value="1"/>
</dbReference>
<reference evidence="13 18" key="3">
    <citation type="submission" date="2019-08" db="EMBL/GenBank/DDBJ databases">
        <title>In-depth cultivation of the pig gut microbiome towards novel bacterial diversity and tailored functional studies.</title>
        <authorList>
            <person name="Wylensek D."/>
            <person name="Hitch T.C.A."/>
            <person name="Clavel T."/>
        </authorList>
    </citation>
    <scope>NUCLEOTIDE SEQUENCE [LARGE SCALE GENOMIC DNA]</scope>
    <source>
        <strain evidence="13 18">WB01_CNA04</strain>
    </source>
</reference>
<keyword evidence="7" id="KW-0408">Iron</keyword>
<reference evidence="16 17" key="1">
    <citation type="submission" date="2016-10" db="EMBL/GenBank/DDBJ databases">
        <authorList>
            <person name="Varghese N."/>
            <person name="Submissions S."/>
        </authorList>
    </citation>
    <scope>NUCLEOTIDE SEQUENCE [LARGE SCALE GENOMIC DNA]</scope>
    <source>
        <strain evidence="16">DSM 22619</strain>
        <strain evidence="17">DSM 22620</strain>
    </source>
</reference>
<dbReference type="GO" id="GO:0005506">
    <property type="term" value="F:iron ion binding"/>
    <property type="evidence" value="ECO:0007669"/>
    <property type="project" value="InterPro"/>
</dbReference>
<dbReference type="Proteomes" id="UP000434342">
    <property type="component" value="Unassembled WGS sequence"/>
</dbReference>
<organism evidence="15 17">
    <name type="scientific">Parafannyhessea umbonata</name>
    <dbReference type="NCBI Taxonomy" id="604330"/>
    <lineage>
        <taxon>Bacteria</taxon>
        <taxon>Bacillati</taxon>
        <taxon>Actinomycetota</taxon>
        <taxon>Coriobacteriia</taxon>
        <taxon>Coriobacteriales</taxon>
        <taxon>Atopobiaceae</taxon>
        <taxon>Parafannyhessea</taxon>
    </lineage>
</organism>
<dbReference type="InterPro" id="IPR051233">
    <property type="entry name" value="Desulfoferrodoxin_SOR"/>
</dbReference>
<sequence length="126" mass="14094">MAELTFYRCNKCGNLVMVVDRGACVPTCCGEPMEKLVAGSVDAAAEKHVPFIERDDKHMVVKVGEVAHPMTEEHYIEWIAVAAEGKTIIKYLKPGEEPTKTFCKKFADHGTVYAYCNLHGLWKAEF</sequence>
<dbReference type="EMBL" id="LT629759">
    <property type="protein sequence ID" value="SDR66960.1"/>
    <property type="molecule type" value="Genomic_DNA"/>
</dbReference>
<evidence type="ECO:0000313" key="15">
    <source>
        <dbReference type="EMBL" id="SDR66960.1"/>
    </source>
</evidence>
<keyword evidence="6" id="KW-0249">Electron transport</keyword>
<evidence type="ECO:0000313" key="18">
    <source>
        <dbReference type="Proteomes" id="UP000434342"/>
    </source>
</evidence>
<evidence type="ECO:0000256" key="8">
    <source>
        <dbReference type="ARBA" id="ARBA00024690"/>
    </source>
</evidence>
<keyword evidence="4" id="KW-0813">Transport</keyword>
<evidence type="ECO:0000256" key="3">
    <source>
        <dbReference type="ARBA" id="ARBA00014839"/>
    </source>
</evidence>
<evidence type="ECO:0000256" key="7">
    <source>
        <dbReference type="ARBA" id="ARBA00023004"/>
    </source>
</evidence>
<dbReference type="InterPro" id="IPR002742">
    <property type="entry name" value="Desulfoferrodoxin_Fe-bd_dom"/>
</dbReference>
<evidence type="ECO:0000256" key="1">
    <source>
        <dbReference type="ARBA" id="ARBA00005941"/>
    </source>
</evidence>
<dbReference type="SUPFAM" id="SSF57802">
    <property type="entry name" value="Rubredoxin-like"/>
    <property type="match status" value="1"/>
</dbReference>
<comment type="catalytic activity">
    <reaction evidence="10">
        <text>reduced [rubredoxin] + superoxide + 2 H(+) = oxidized [rubredoxin] + H2O2</text>
        <dbReference type="Rhea" id="RHEA:21324"/>
        <dbReference type="Rhea" id="RHEA-COMP:10302"/>
        <dbReference type="Rhea" id="RHEA-COMP:10303"/>
        <dbReference type="ChEBI" id="CHEBI:15378"/>
        <dbReference type="ChEBI" id="CHEBI:16240"/>
        <dbReference type="ChEBI" id="CHEBI:18421"/>
        <dbReference type="ChEBI" id="CHEBI:29033"/>
        <dbReference type="ChEBI" id="CHEBI:29034"/>
        <dbReference type="EC" id="1.15.1.2"/>
    </reaction>
</comment>
<keyword evidence="5" id="KW-0479">Metal-binding</keyword>
<dbReference type="InterPro" id="IPR036073">
    <property type="entry name" value="Desulfoferrodoxin_Fe-bd_dom_sf"/>
</dbReference>
<keyword evidence="16" id="KW-1185">Reference proteome</keyword>
<evidence type="ECO:0000313" key="16">
    <source>
        <dbReference type="Proteomes" id="UP000198528"/>
    </source>
</evidence>
<evidence type="ECO:0000256" key="4">
    <source>
        <dbReference type="ARBA" id="ARBA00022448"/>
    </source>
</evidence>
<dbReference type="EC" id="1.15.1.2" evidence="2"/>
<evidence type="ECO:0000256" key="2">
    <source>
        <dbReference type="ARBA" id="ARBA00012679"/>
    </source>
</evidence>
<dbReference type="PANTHER" id="PTHR36541">
    <property type="entry name" value="SUPEROXIDE REDUCTASE-RELATED"/>
    <property type="match status" value="1"/>
</dbReference>
<dbReference type="PANTHER" id="PTHR36541:SF1">
    <property type="entry name" value="SUPEROXIDE REDUCTASE-RELATED"/>
    <property type="match status" value="1"/>
</dbReference>
<dbReference type="STRING" id="604330.SAMN04489857_0477"/>
<comment type="similarity">
    <text evidence="1">Belongs to the desulfoferrodoxin family.</text>
</comment>
<gene>
    <name evidence="13" type="ORF">FYJ69_02790</name>
    <name evidence="14" type="ORF">SAMN04487824_101164</name>
    <name evidence="15" type="ORF">SAMN04489857_0477</name>
</gene>
<dbReference type="EMBL" id="VUND01000001">
    <property type="protein sequence ID" value="MST59843.1"/>
    <property type="molecule type" value="Genomic_DNA"/>
</dbReference>
<evidence type="ECO:0000259" key="11">
    <source>
        <dbReference type="Pfam" id="PF01880"/>
    </source>
</evidence>
<evidence type="ECO:0000313" key="14">
    <source>
        <dbReference type="EMBL" id="SDB98002.1"/>
    </source>
</evidence>
<reference evidence="15" key="2">
    <citation type="submission" date="2016-10" db="EMBL/GenBank/DDBJ databases">
        <authorList>
            <person name="de Groot N.N."/>
        </authorList>
    </citation>
    <scope>NUCLEOTIDE SEQUENCE [LARGE SCALE GENOMIC DNA]</scope>
    <source>
        <strain evidence="14">DSM 22619</strain>
        <strain evidence="15">DSM 22620</strain>
    </source>
</reference>
<comment type="function">
    <text evidence="8">Catalyzes the one-electron reduction of superoxide anion radical to hydrogen peroxide at a nonheme ferrous iron center. Plays a fundamental role in case of oxidative stress via its superoxide detoxification activity.</text>
</comment>
<feature type="domain" description="Desulfoferrodoxin ferrous iron-binding" evidence="11">
    <location>
        <begin position="41"/>
        <end position="124"/>
    </location>
</feature>
<dbReference type="Pfam" id="PF06397">
    <property type="entry name" value="Desulfoferrod_N"/>
    <property type="match status" value="1"/>
</dbReference>
<dbReference type="AlphaFoldDB" id="A0A1H1KY55"/>
<evidence type="ECO:0000256" key="6">
    <source>
        <dbReference type="ARBA" id="ARBA00022982"/>
    </source>
</evidence>
<dbReference type="Gene3D" id="2.60.40.730">
    <property type="entry name" value="SOR catalytic domain"/>
    <property type="match status" value="1"/>
</dbReference>
<dbReference type="Proteomes" id="UP000198528">
    <property type="component" value="Unassembled WGS sequence"/>
</dbReference>
<dbReference type="Proteomes" id="UP000199480">
    <property type="component" value="Chromosome I"/>
</dbReference>
<evidence type="ECO:0000256" key="9">
    <source>
        <dbReference type="ARBA" id="ARBA00031398"/>
    </source>
</evidence>
<dbReference type="GeneID" id="78499853"/>
<dbReference type="OrthoDB" id="9814936at2"/>
<evidence type="ECO:0000313" key="17">
    <source>
        <dbReference type="Proteomes" id="UP000199480"/>
    </source>
</evidence>